<feature type="compositionally biased region" description="Polar residues" evidence="1">
    <location>
        <begin position="152"/>
        <end position="194"/>
    </location>
</feature>
<feature type="compositionally biased region" description="Basic and acidic residues" evidence="1">
    <location>
        <begin position="196"/>
        <end position="227"/>
    </location>
</feature>
<proteinExistence type="predicted"/>
<protein>
    <submittedName>
        <fullName evidence="2">Uncharacterized protein</fullName>
    </submittedName>
</protein>
<keyword evidence="3" id="KW-1185">Reference proteome</keyword>
<evidence type="ECO:0000256" key="1">
    <source>
        <dbReference type="SAM" id="MobiDB-lite"/>
    </source>
</evidence>
<dbReference type="Proteomes" id="UP001162480">
    <property type="component" value="Chromosome 15"/>
</dbReference>
<feature type="region of interest" description="Disordered" evidence="1">
    <location>
        <begin position="60"/>
        <end position="82"/>
    </location>
</feature>
<feature type="compositionally biased region" description="Polar residues" evidence="1">
    <location>
        <begin position="297"/>
        <end position="313"/>
    </location>
</feature>
<evidence type="ECO:0000313" key="3">
    <source>
        <dbReference type="Proteomes" id="UP001162480"/>
    </source>
</evidence>
<organism evidence="2 3">
    <name type="scientific">Octopus vulgaris</name>
    <name type="common">Common octopus</name>
    <dbReference type="NCBI Taxonomy" id="6645"/>
    <lineage>
        <taxon>Eukaryota</taxon>
        <taxon>Metazoa</taxon>
        <taxon>Spiralia</taxon>
        <taxon>Lophotrochozoa</taxon>
        <taxon>Mollusca</taxon>
        <taxon>Cephalopoda</taxon>
        <taxon>Coleoidea</taxon>
        <taxon>Octopodiformes</taxon>
        <taxon>Octopoda</taxon>
        <taxon>Incirrata</taxon>
        <taxon>Octopodidae</taxon>
        <taxon>Octopus</taxon>
    </lineage>
</organism>
<gene>
    <name evidence="2" type="ORF">OCTVUL_1B027663</name>
</gene>
<feature type="compositionally biased region" description="Basic and acidic residues" evidence="1">
    <location>
        <begin position="72"/>
        <end position="82"/>
    </location>
</feature>
<name>A0AA36FDL1_OCTVU</name>
<evidence type="ECO:0000313" key="2">
    <source>
        <dbReference type="EMBL" id="CAI9733687.1"/>
    </source>
</evidence>
<dbReference type="AlphaFoldDB" id="A0AA36FDL1"/>
<feature type="compositionally biased region" description="Basic and acidic residues" evidence="1">
    <location>
        <begin position="141"/>
        <end position="151"/>
    </location>
</feature>
<feature type="compositionally biased region" description="Low complexity" evidence="1">
    <location>
        <begin position="260"/>
        <end position="286"/>
    </location>
</feature>
<feature type="region of interest" description="Disordered" evidence="1">
    <location>
        <begin position="141"/>
        <end position="244"/>
    </location>
</feature>
<dbReference type="EMBL" id="OX597828">
    <property type="protein sequence ID" value="CAI9733687.1"/>
    <property type="molecule type" value="Genomic_DNA"/>
</dbReference>
<feature type="region of interest" description="Disordered" evidence="1">
    <location>
        <begin position="411"/>
        <end position="431"/>
    </location>
</feature>
<accession>A0AA36FDL1</accession>
<sequence length="463" mass="51557">MVVYWAMEGERIYIGGSLYMSQEQNGEEGVLPDRIFTHEDAKMLRPRSIFRKKFLQGDGGKEDGLSMNDSSADERNSDNDFKKPLANYRKEKVVHRIQCDGIQDIQVVEVGDDEELDENVAIPVSKKSRIDKLCEKLRENSSLRKSEDVKRTNQSQDAVSSSQNNVLLNQESDSIKTTNTESKSIQNPVNSEETTNSEKDSSKTASPKRESVVTKVSSEKEPSKRIADQQFSEEEDTKDSFEKNFSASSTTTVTTITATSASTTTTGTTTSTTTATTTTTTTTTTTADEDEIKKNSAENFNIPKTNPVETVSSEPLDETKEESTSLPRVLQKSARVNLREMSVVLFDCQMSPGDSCSAFLFEQQALICDQDCRQSAIQKVKPKSSSRRTTPRITTTAISQLRNQLKRDRKRVYPLRPPPTASALPAQKPSSLQPSFMSKLSPWSTAAKVPPFYAIHYIVLIHI</sequence>
<feature type="region of interest" description="Disordered" evidence="1">
    <location>
        <begin position="260"/>
        <end position="327"/>
    </location>
</feature>
<reference evidence="2" key="1">
    <citation type="submission" date="2023-08" db="EMBL/GenBank/DDBJ databases">
        <authorList>
            <person name="Alioto T."/>
            <person name="Alioto T."/>
            <person name="Gomez Garrido J."/>
        </authorList>
    </citation>
    <scope>NUCLEOTIDE SEQUENCE</scope>
</reference>